<comment type="subcellular location">
    <subcellularLocation>
        <location evidence="6">Cytoplasm</location>
    </subcellularLocation>
</comment>
<dbReference type="EMBL" id="SLXO01000001">
    <property type="protein sequence ID" value="TCP38233.1"/>
    <property type="molecule type" value="Genomic_DNA"/>
</dbReference>
<evidence type="ECO:0000256" key="3">
    <source>
        <dbReference type="ARBA" id="ARBA00022722"/>
    </source>
</evidence>
<dbReference type="GO" id="GO:0033890">
    <property type="term" value="F:ribonuclease D activity"/>
    <property type="evidence" value="ECO:0007669"/>
    <property type="project" value="UniProtKB-UniRule"/>
</dbReference>
<dbReference type="RefSeq" id="WP_132706529.1">
    <property type="nucleotide sequence ID" value="NZ_JACIGF010000001.1"/>
</dbReference>
<sequence length="389" mass="43703">MTRANSTLITDTDSLVALCDRLSEAEFLTVDTEFMRESTYWPKLCLIQVADETEAQAIDPLAEGLDLTPFWSLMVKGRPLKVFHACRQDLEIVYQATGTLPNKLFDTQLAAMVCGYGDQVGYESLVNQLARHSLDKSARFTDWARRPLTERQVSYALGDVTHLRVIYHRLAEELGRNGRASWLSEEVDALLDPATYRVEPEDAWRRIKTRTTAPRFLGMLREAAAWREREAQRADQPRNRIAKDEVLLELAAEPPASQEALASVRGLGRKLAGNRSGRELMDALERGRQTPEDDLPRVEKKRRIADKTPPIADMLKLFLKIRAQESGVAARLIASAADVEAIARDDEADVPALKGWRRRIYGDEALKMKHGRLALAGTGKGEVEVVELE</sequence>
<dbReference type="HAMAP" id="MF_01899">
    <property type="entry name" value="RNase_D"/>
    <property type="match status" value="1"/>
</dbReference>
<evidence type="ECO:0000256" key="2">
    <source>
        <dbReference type="ARBA" id="ARBA00022694"/>
    </source>
</evidence>
<organism evidence="8 9">
    <name type="scientific">Rhodothalassium salexigens DSM 2132</name>
    <dbReference type="NCBI Taxonomy" id="1188247"/>
    <lineage>
        <taxon>Bacteria</taxon>
        <taxon>Pseudomonadati</taxon>
        <taxon>Pseudomonadota</taxon>
        <taxon>Alphaproteobacteria</taxon>
        <taxon>Rhodothalassiales</taxon>
        <taxon>Rhodothalassiaceae</taxon>
        <taxon>Rhodothalassium</taxon>
    </lineage>
</organism>
<keyword evidence="5 6" id="KW-0269">Exonuclease</keyword>
<evidence type="ECO:0000256" key="4">
    <source>
        <dbReference type="ARBA" id="ARBA00022801"/>
    </source>
</evidence>
<dbReference type="CDD" id="cd06142">
    <property type="entry name" value="RNaseD_exo"/>
    <property type="match status" value="1"/>
</dbReference>
<keyword evidence="2 6" id="KW-0819">tRNA processing</keyword>
<comment type="cofactor">
    <cofactor evidence="6">
        <name>a divalent metal cation</name>
        <dbReference type="ChEBI" id="CHEBI:60240"/>
    </cofactor>
</comment>
<gene>
    <name evidence="6" type="primary">rnd</name>
    <name evidence="8" type="ORF">EV659_101131</name>
</gene>
<dbReference type="InterPro" id="IPR006292">
    <property type="entry name" value="RNase_D"/>
</dbReference>
<dbReference type="SMART" id="SM00341">
    <property type="entry name" value="HRDC"/>
    <property type="match status" value="1"/>
</dbReference>
<dbReference type="EC" id="3.1.13.5" evidence="6"/>
<dbReference type="InParanoid" id="A0A4R2PQX1"/>
<accession>A0A4R2PQX1</accession>
<dbReference type="Proteomes" id="UP000295399">
    <property type="component" value="Unassembled WGS sequence"/>
</dbReference>
<dbReference type="InterPro" id="IPR036397">
    <property type="entry name" value="RNaseH_sf"/>
</dbReference>
<dbReference type="OrthoDB" id="9800549at2"/>
<keyword evidence="9" id="KW-1185">Reference proteome</keyword>
<dbReference type="PANTHER" id="PTHR47649">
    <property type="entry name" value="RIBONUCLEASE D"/>
    <property type="match status" value="1"/>
</dbReference>
<evidence type="ECO:0000313" key="8">
    <source>
        <dbReference type="EMBL" id="TCP38233.1"/>
    </source>
</evidence>
<comment type="function">
    <text evidence="6">Exonuclease involved in the 3' processing of various precursor tRNAs. Initiates hydrolysis at the 3'-terminus of an RNA molecule and releases 5'-mononucleotides.</text>
</comment>
<evidence type="ECO:0000259" key="7">
    <source>
        <dbReference type="PROSITE" id="PS50967"/>
    </source>
</evidence>
<evidence type="ECO:0000256" key="1">
    <source>
        <dbReference type="ARBA" id="ARBA00022490"/>
    </source>
</evidence>
<evidence type="ECO:0000256" key="5">
    <source>
        <dbReference type="ARBA" id="ARBA00022839"/>
    </source>
</evidence>
<dbReference type="GO" id="GO:0042780">
    <property type="term" value="P:tRNA 3'-end processing"/>
    <property type="evidence" value="ECO:0007669"/>
    <property type="project" value="UniProtKB-UniRule"/>
</dbReference>
<dbReference type="GO" id="GO:0008408">
    <property type="term" value="F:3'-5' exonuclease activity"/>
    <property type="evidence" value="ECO:0007669"/>
    <property type="project" value="InterPro"/>
</dbReference>
<keyword evidence="1 6" id="KW-0963">Cytoplasm</keyword>
<keyword evidence="4 6" id="KW-0378">Hydrolase</keyword>
<dbReference type="GO" id="GO:0005737">
    <property type="term" value="C:cytoplasm"/>
    <property type="evidence" value="ECO:0007669"/>
    <property type="project" value="UniProtKB-SubCell"/>
</dbReference>
<comment type="caution">
    <text evidence="8">The sequence shown here is derived from an EMBL/GenBank/DDBJ whole genome shotgun (WGS) entry which is preliminary data.</text>
</comment>
<feature type="domain" description="HRDC" evidence="7">
    <location>
        <begin position="213"/>
        <end position="294"/>
    </location>
</feature>
<dbReference type="InterPro" id="IPR002121">
    <property type="entry name" value="HRDC_dom"/>
</dbReference>
<dbReference type="InterPro" id="IPR010997">
    <property type="entry name" value="HRDC-like_sf"/>
</dbReference>
<dbReference type="SUPFAM" id="SSF47819">
    <property type="entry name" value="HRDC-like"/>
    <property type="match status" value="2"/>
</dbReference>
<dbReference type="Gene3D" id="3.30.420.10">
    <property type="entry name" value="Ribonuclease H-like superfamily/Ribonuclease H"/>
    <property type="match status" value="1"/>
</dbReference>
<proteinExistence type="inferred from homology"/>
<dbReference type="InterPro" id="IPR012337">
    <property type="entry name" value="RNaseH-like_sf"/>
</dbReference>
<dbReference type="SUPFAM" id="SSF53098">
    <property type="entry name" value="Ribonuclease H-like"/>
    <property type="match status" value="1"/>
</dbReference>
<dbReference type="GO" id="GO:0003676">
    <property type="term" value="F:nucleic acid binding"/>
    <property type="evidence" value="ECO:0007669"/>
    <property type="project" value="InterPro"/>
</dbReference>
<dbReference type="PANTHER" id="PTHR47649:SF1">
    <property type="entry name" value="RIBONUCLEASE D"/>
    <property type="match status" value="1"/>
</dbReference>
<keyword evidence="3 6" id="KW-0540">Nuclease</keyword>
<evidence type="ECO:0000256" key="6">
    <source>
        <dbReference type="HAMAP-Rule" id="MF_01899"/>
    </source>
</evidence>
<dbReference type="Pfam" id="PF00570">
    <property type="entry name" value="HRDC"/>
    <property type="match status" value="1"/>
</dbReference>
<dbReference type="AlphaFoldDB" id="A0A4R2PQX1"/>
<protein>
    <recommendedName>
        <fullName evidence="6">Ribonuclease D</fullName>
        <shortName evidence="6">RNase D</shortName>
        <ecNumber evidence="6">3.1.13.5</ecNumber>
    </recommendedName>
</protein>
<dbReference type="PROSITE" id="PS50967">
    <property type="entry name" value="HRDC"/>
    <property type="match status" value="1"/>
</dbReference>
<evidence type="ECO:0000313" key="9">
    <source>
        <dbReference type="Proteomes" id="UP000295399"/>
    </source>
</evidence>
<comment type="catalytic activity">
    <reaction evidence="6">
        <text>Exonucleolytic cleavage that removes extra residues from the 3'-terminus of tRNA to produce 5'-mononucleotides.</text>
        <dbReference type="EC" id="3.1.13.5"/>
    </reaction>
</comment>
<comment type="similarity">
    <text evidence="6">Belongs to the RNase D family.</text>
</comment>
<reference evidence="8 9" key="1">
    <citation type="submission" date="2019-03" db="EMBL/GenBank/DDBJ databases">
        <title>Genomic Encyclopedia of Type Strains, Phase IV (KMG-IV): sequencing the most valuable type-strain genomes for metagenomic binning, comparative biology and taxonomic classification.</title>
        <authorList>
            <person name="Goeker M."/>
        </authorList>
    </citation>
    <scope>NUCLEOTIDE SEQUENCE [LARGE SCALE GENOMIC DNA]</scope>
    <source>
        <strain evidence="8 9">DSM 2132</strain>
    </source>
</reference>
<dbReference type="InterPro" id="IPR051086">
    <property type="entry name" value="RNase_D-like"/>
</dbReference>
<dbReference type="InterPro" id="IPR044876">
    <property type="entry name" value="HRDC_dom_sf"/>
</dbReference>
<dbReference type="Pfam" id="PF01612">
    <property type="entry name" value="DNA_pol_A_exo1"/>
    <property type="match status" value="1"/>
</dbReference>
<dbReference type="FunCoup" id="A0A4R2PQX1">
    <property type="interactions" value="18"/>
</dbReference>
<dbReference type="Gene3D" id="1.10.150.80">
    <property type="entry name" value="HRDC domain"/>
    <property type="match status" value="1"/>
</dbReference>
<dbReference type="GO" id="GO:0000166">
    <property type="term" value="F:nucleotide binding"/>
    <property type="evidence" value="ECO:0007669"/>
    <property type="project" value="InterPro"/>
</dbReference>
<dbReference type="InterPro" id="IPR002562">
    <property type="entry name" value="3'-5'_exonuclease_dom"/>
</dbReference>
<name>A0A4R2PQX1_RHOSA</name>
<dbReference type="SMART" id="SM00474">
    <property type="entry name" value="35EXOc"/>
    <property type="match status" value="1"/>
</dbReference>
<dbReference type="NCBIfam" id="TIGR01388">
    <property type="entry name" value="rnd"/>
    <property type="match status" value="1"/>
</dbReference>